<feature type="domain" description="RNA polymerase sigma-70 region 2" evidence="6">
    <location>
        <begin position="22"/>
        <end position="88"/>
    </location>
</feature>
<dbReference type="InterPro" id="IPR013324">
    <property type="entry name" value="RNA_pol_sigma_r3/r4-like"/>
</dbReference>
<keyword evidence="5" id="KW-0804">Transcription</keyword>
<dbReference type="InterPro" id="IPR000838">
    <property type="entry name" value="RNA_pol_sigma70_ECF_CS"/>
</dbReference>
<dbReference type="Gene3D" id="1.10.1740.10">
    <property type="match status" value="1"/>
</dbReference>
<evidence type="ECO:0000256" key="5">
    <source>
        <dbReference type="ARBA" id="ARBA00023163"/>
    </source>
</evidence>
<comment type="caution">
    <text evidence="8">The sequence shown here is derived from an EMBL/GenBank/DDBJ whole genome shotgun (WGS) entry which is preliminary data.</text>
</comment>
<evidence type="ECO:0000256" key="1">
    <source>
        <dbReference type="ARBA" id="ARBA00010641"/>
    </source>
</evidence>
<dbReference type="GO" id="GO:0003677">
    <property type="term" value="F:DNA binding"/>
    <property type="evidence" value="ECO:0007669"/>
    <property type="project" value="UniProtKB-KW"/>
</dbReference>
<dbReference type="Pfam" id="PF08281">
    <property type="entry name" value="Sigma70_r4_2"/>
    <property type="match status" value="1"/>
</dbReference>
<protein>
    <recommendedName>
        <fullName evidence="9">RNA polymerase sigma factor</fullName>
    </recommendedName>
</protein>
<dbReference type="InterPro" id="IPR014284">
    <property type="entry name" value="RNA_pol_sigma-70_dom"/>
</dbReference>
<evidence type="ECO:0000256" key="2">
    <source>
        <dbReference type="ARBA" id="ARBA00023015"/>
    </source>
</evidence>
<keyword evidence="4" id="KW-0238">DNA-binding</keyword>
<evidence type="ECO:0000256" key="3">
    <source>
        <dbReference type="ARBA" id="ARBA00023082"/>
    </source>
</evidence>
<evidence type="ECO:0008006" key="9">
    <source>
        <dbReference type="Google" id="ProtNLM"/>
    </source>
</evidence>
<dbReference type="NCBIfam" id="TIGR02937">
    <property type="entry name" value="sigma70-ECF"/>
    <property type="match status" value="1"/>
</dbReference>
<dbReference type="GO" id="GO:0016987">
    <property type="term" value="F:sigma factor activity"/>
    <property type="evidence" value="ECO:0007669"/>
    <property type="project" value="UniProtKB-KW"/>
</dbReference>
<proteinExistence type="inferred from homology"/>
<evidence type="ECO:0000256" key="4">
    <source>
        <dbReference type="ARBA" id="ARBA00023125"/>
    </source>
</evidence>
<evidence type="ECO:0000259" key="7">
    <source>
        <dbReference type="Pfam" id="PF08281"/>
    </source>
</evidence>
<dbReference type="SUPFAM" id="SSF88659">
    <property type="entry name" value="Sigma3 and sigma4 domains of RNA polymerase sigma factors"/>
    <property type="match status" value="1"/>
</dbReference>
<dbReference type="InterPro" id="IPR013249">
    <property type="entry name" value="RNA_pol_sigma70_r4_t2"/>
</dbReference>
<reference evidence="8" key="1">
    <citation type="journal article" date="2014" name="Front. Microbiol.">
        <title>High frequency of phylogenetically diverse reductive dehalogenase-homologous genes in deep subseafloor sedimentary metagenomes.</title>
        <authorList>
            <person name="Kawai M."/>
            <person name="Futagami T."/>
            <person name="Toyoda A."/>
            <person name="Takaki Y."/>
            <person name="Nishi S."/>
            <person name="Hori S."/>
            <person name="Arai W."/>
            <person name="Tsubouchi T."/>
            <person name="Morono Y."/>
            <person name="Uchiyama I."/>
            <person name="Ito T."/>
            <person name="Fujiyama A."/>
            <person name="Inagaki F."/>
            <person name="Takami H."/>
        </authorList>
    </citation>
    <scope>NUCLEOTIDE SEQUENCE</scope>
    <source>
        <strain evidence="8">Expedition CK06-06</strain>
    </source>
</reference>
<evidence type="ECO:0000313" key="8">
    <source>
        <dbReference type="EMBL" id="GAI33148.1"/>
    </source>
</evidence>
<dbReference type="AlphaFoldDB" id="X1MP90"/>
<feature type="domain" description="RNA polymerase sigma factor 70 region 4 type 2" evidence="7">
    <location>
        <begin position="118"/>
        <end position="165"/>
    </location>
</feature>
<keyword evidence="3" id="KW-0731">Sigma factor</keyword>
<name>X1MP90_9ZZZZ</name>
<accession>X1MP90</accession>
<keyword evidence="2" id="KW-0805">Transcription regulation</keyword>
<dbReference type="Pfam" id="PF04542">
    <property type="entry name" value="Sigma70_r2"/>
    <property type="match status" value="1"/>
</dbReference>
<dbReference type="PANTHER" id="PTHR43133:SF8">
    <property type="entry name" value="RNA POLYMERASE SIGMA FACTOR HI_1459-RELATED"/>
    <property type="match status" value="1"/>
</dbReference>
<dbReference type="EMBL" id="BARV01029637">
    <property type="protein sequence ID" value="GAI33148.1"/>
    <property type="molecule type" value="Genomic_DNA"/>
</dbReference>
<dbReference type="InterPro" id="IPR013325">
    <property type="entry name" value="RNA_pol_sigma_r2"/>
</dbReference>
<dbReference type="InterPro" id="IPR039425">
    <property type="entry name" value="RNA_pol_sigma-70-like"/>
</dbReference>
<dbReference type="GO" id="GO:0006352">
    <property type="term" value="P:DNA-templated transcription initiation"/>
    <property type="evidence" value="ECO:0007669"/>
    <property type="project" value="InterPro"/>
</dbReference>
<dbReference type="Gene3D" id="1.10.10.10">
    <property type="entry name" value="Winged helix-like DNA-binding domain superfamily/Winged helix DNA-binding domain"/>
    <property type="match status" value="1"/>
</dbReference>
<gene>
    <name evidence="8" type="ORF">S06H3_47211</name>
</gene>
<sequence length="179" mass="20683">MLGEAQVIALVRTGDIDAFAEIIEHYQVPIIRYLYRLTGDYEVAQDLAQDTFLQAYKGILKTKSELSFKAWLYRIATNNALQLRRRKRLLSFIPFTDLRKSDISTMEAPPGCAEERIAIKEALLKVPDKQRTCMVLHFVEGLKYREIAEILGISEEAVRKRVARGSREFRKIYNAEEVE</sequence>
<dbReference type="CDD" id="cd06171">
    <property type="entry name" value="Sigma70_r4"/>
    <property type="match status" value="1"/>
</dbReference>
<dbReference type="InterPro" id="IPR036388">
    <property type="entry name" value="WH-like_DNA-bd_sf"/>
</dbReference>
<comment type="similarity">
    <text evidence="1">Belongs to the sigma-70 factor family. ECF subfamily.</text>
</comment>
<dbReference type="SUPFAM" id="SSF88946">
    <property type="entry name" value="Sigma2 domain of RNA polymerase sigma factors"/>
    <property type="match status" value="1"/>
</dbReference>
<dbReference type="PANTHER" id="PTHR43133">
    <property type="entry name" value="RNA POLYMERASE ECF-TYPE SIGMA FACTO"/>
    <property type="match status" value="1"/>
</dbReference>
<dbReference type="InterPro" id="IPR007627">
    <property type="entry name" value="RNA_pol_sigma70_r2"/>
</dbReference>
<dbReference type="PROSITE" id="PS01063">
    <property type="entry name" value="SIGMA70_ECF"/>
    <property type="match status" value="1"/>
</dbReference>
<organism evidence="8">
    <name type="scientific">marine sediment metagenome</name>
    <dbReference type="NCBI Taxonomy" id="412755"/>
    <lineage>
        <taxon>unclassified sequences</taxon>
        <taxon>metagenomes</taxon>
        <taxon>ecological metagenomes</taxon>
    </lineage>
</organism>
<evidence type="ECO:0000259" key="6">
    <source>
        <dbReference type="Pfam" id="PF04542"/>
    </source>
</evidence>